<accession>A0AA41Z2J3</accession>
<organism evidence="1 2">
    <name type="scientific">Lichenifustis flavocetrariae</name>
    <dbReference type="NCBI Taxonomy" id="2949735"/>
    <lineage>
        <taxon>Bacteria</taxon>
        <taxon>Pseudomonadati</taxon>
        <taxon>Pseudomonadota</taxon>
        <taxon>Alphaproteobacteria</taxon>
        <taxon>Hyphomicrobiales</taxon>
        <taxon>Lichenihabitantaceae</taxon>
        <taxon>Lichenifustis</taxon>
    </lineage>
</organism>
<comment type="caution">
    <text evidence="1">The sequence shown here is derived from an EMBL/GenBank/DDBJ whole genome shotgun (WGS) entry which is preliminary data.</text>
</comment>
<keyword evidence="2" id="KW-1185">Reference proteome</keyword>
<dbReference type="EMBL" id="JAMOIM010000086">
    <property type="protein sequence ID" value="MCW6513041.1"/>
    <property type="molecule type" value="Genomic_DNA"/>
</dbReference>
<protein>
    <submittedName>
        <fullName evidence="1">Uncharacterized protein</fullName>
    </submittedName>
</protein>
<dbReference type="Proteomes" id="UP001165667">
    <property type="component" value="Unassembled WGS sequence"/>
</dbReference>
<dbReference type="RefSeq" id="WP_282589417.1">
    <property type="nucleotide sequence ID" value="NZ_JAMOIM010000086.1"/>
</dbReference>
<gene>
    <name evidence="1" type="ORF">M8523_34860</name>
</gene>
<reference evidence="1" key="1">
    <citation type="submission" date="2022-05" db="EMBL/GenBank/DDBJ databases">
        <authorList>
            <person name="Pankratov T."/>
        </authorList>
    </citation>
    <scope>NUCLEOTIDE SEQUENCE</scope>
    <source>
        <strain evidence="1">BP6-180914</strain>
    </source>
</reference>
<evidence type="ECO:0000313" key="1">
    <source>
        <dbReference type="EMBL" id="MCW6513041.1"/>
    </source>
</evidence>
<sequence length="47" mass="5225">MALCENDRLSKELAPDVFRRAFAEPGESAGLEVTDLIKTGIYAVQIW</sequence>
<dbReference type="AlphaFoldDB" id="A0AA41Z2J3"/>
<proteinExistence type="predicted"/>
<name>A0AA41Z2J3_9HYPH</name>
<evidence type="ECO:0000313" key="2">
    <source>
        <dbReference type="Proteomes" id="UP001165667"/>
    </source>
</evidence>